<keyword evidence="2 7" id="KW-0378">Hydrolase</keyword>
<dbReference type="FunFam" id="3.60.110.10:FF:000004">
    <property type="entry name" value="Carbon-nitrogen hydrolase"/>
    <property type="match status" value="1"/>
</dbReference>
<evidence type="ECO:0000313" key="8">
    <source>
        <dbReference type="Proteomes" id="UP000486602"/>
    </source>
</evidence>
<dbReference type="PANTHER" id="PTHR47799">
    <property type="entry name" value="OMEGA-AMIDASE YAFV"/>
    <property type="match status" value="1"/>
</dbReference>
<name>A0A7K3WK75_9FLAO</name>
<dbReference type="GO" id="GO:0050152">
    <property type="term" value="F:omega-amidase activity"/>
    <property type="evidence" value="ECO:0007669"/>
    <property type="project" value="UniProtKB-EC"/>
</dbReference>
<dbReference type="EMBL" id="JAAGVY010000001">
    <property type="protein sequence ID" value="NEN22053.1"/>
    <property type="molecule type" value="Genomic_DNA"/>
</dbReference>
<dbReference type="PANTHER" id="PTHR47799:SF1">
    <property type="entry name" value="OMEGA-AMIDASE YAFV"/>
    <property type="match status" value="1"/>
</dbReference>
<comment type="caution">
    <text evidence="7">The sequence shown here is derived from an EMBL/GenBank/DDBJ whole genome shotgun (WGS) entry which is preliminary data.</text>
</comment>
<dbReference type="PROSITE" id="PS50263">
    <property type="entry name" value="CN_HYDROLASE"/>
    <property type="match status" value="1"/>
</dbReference>
<dbReference type="Pfam" id="PF00795">
    <property type="entry name" value="CN_hydrolase"/>
    <property type="match status" value="1"/>
</dbReference>
<dbReference type="CDD" id="cd07575">
    <property type="entry name" value="Xc-1258_like"/>
    <property type="match status" value="1"/>
</dbReference>
<dbReference type="GO" id="GO:0106008">
    <property type="term" value="F:2-oxoglutaramate amidase activity"/>
    <property type="evidence" value="ECO:0007669"/>
    <property type="project" value="TreeGrafter"/>
</dbReference>
<dbReference type="EC" id="3.5.1.3" evidence="3"/>
<sequence length="259" mass="29949">MTTELKVAVLQTEIAWENAQKNLENYDNAFSKLAMPVDIVVLPEMFNTGFTMNAVEVAEEMGGESVKWLKNKSIEIESAICASLIITEKDRFYNRFIWAENGEVLIYYDKRHLFRMAEEHHTFSPGTKRPEINFKGWRIMPRVCYDLRFPVWSRSNKFDLQIYVANWPEARVSAWDKLLRARAIENQCYVIGVNRIGSDGKGISYNGHSIVIDPKGDALTAENDESDGWITAILNLESLEDFRKKFPVFMDSDRFDLEI</sequence>
<dbReference type="AlphaFoldDB" id="A0A7K3WK75"/>
<gene>
    <name evidence="7" type="ORF">G3O08_00860</name>
</gene>
<dbReference type="InterPro" id="IPR036526">
    <property type="entry name" value="C-N_Hydrolase_sf"/>
</dbReference>
<feature type="domain" description="CN hydrolase" evidence="6">
    <location>
        <begin position="5"/>
        <end position="236"/>
    </location>
</feature>
<dbReference type="Gene3D" id="3.60.110.10">
    <property type="entry name" value="Carbon-nitrogen hydrolase"/>
    <property type="match status" value="1"/>
</dbReference>
<organism evidence="7 8">
    <name type="scientific">Cryomorpha ignava</name>
    <dbReference type="NCBI Taxonomy" id="101383"/>
    <lineage>
        <taxon>Bacteria</taxon>
        <taxon>Pseudomonadati</taxon>
        <taxon>Bacteroidota</taxon>
        <taxon>Flavobacteriia</taxon>
        <taxon>Flavobacteriales</taxon>
        <taxon>Cryomorphaceae</taxon>
        <taxon>Cryomorpha</taxon>
    </lineage>
</organism>
<comment type="similarity">
    <text evidence="1">Belongs to the carbon-nitrogen hydrolase superfamily. NIT1/NIT2 family.</text>
</comment>
<comment type="catalytic activity">
    <reaction evidence="4">
        <text>a monoamide of a dicarboxylate + H2O = a dicarboxylate + NH4(+)</text>
        <dbReference type="Rhea" id="RHEA:11716"/>
        <dbReference type="ChEBI" id="CHEBI:15377"/>
        <dbReference type="ChEBI" id="CHEBI:28938"/>
        <dbReference type="ChEBI" id="CHEBI:28965"/>
        <dbReference type="ChEBI" id="CHEBI:77450"/>
        <dbReference type="EC" id="3.5.1.3"/>
    </reaction>
</comment>
<dbReference type="SUPFAM" id="SSF56317">
    <property type="entry name" value="Carbon-nitrogen hydrolase"/>
    <property type="match status" value="1"/>
</dbReference>
<dbReference type="Proteomes" id="UP000486602">
    <property type="component" value="Unassembled WGS sequence"/>
</dbReference>
<protein>
    <recommendedName>
        <fullName evidence="5">Omega-amidase YafV</fullName>
        <ecNumber evidence="3">3.5.1.3</ecNumber>
    </recommendedName>
</protein>
<accession>A0A7K3WK75</accession>
<evidence type="ECO:0000313" key="7">
    <source>
        <dbReference type="EMBL" id="NEN22053.1"/>
    </source>
</evidence>
<dbReference type="InterPro" id="IPR052737">
    <property type="entry name" value="Omega-amidase_YafV"/>
</dbReference>
<dbReference type="InterPro" id="IPR003010">
    <property type="entry name" value="C-N_Hydrolase"/>
</dbReference>
<evidence type="ECO:0000256" key="1">
    <source>
        <dbReference type="ARBA" id="ARBA00010613"/>
    </source>
</evidence>
<evidence type="ECO:0000256" key="4">
    <source>
        <dbReference type="ARBA" id="ARBA00052904"/>
    </source>
</evidence>
<reference evidence="7 8" key="1">
    <citation type="submission" date="2020-02" db="EMBL/GenBank/DDBJ databases">
        <title>Out from the shadows clarifying the taxonomy of the family Cryomorphaceae and related taxa by utilizing the GTDB taxonomic framework.</title>
        <authorList>
            <person name="Bowman J.P."/>
        </authorList>
    </citation>
    <scope>NUCLEOTIDE SEQUENCE [LARGE SCALE GENOMIC DNA]</scope>
    <source>
        <strain evidence="7 8">QSSC 1-22</strain>
    </source>
</reference>
<evidence type="ECO:0000256" key="3">
    <source>
        <dbReference type="ARBA" id="ARBA00039118"/>
    </source>
</evidence>
<keyword evidence="8" id="KW-1185">Reference proteome</keyword>
<dbReference type="NCBIfam" id="NF007757">
    <property type="entry name" value="PRK10438.1"/>
    <property type="match status" value="1"/>
</dbReference>
<proteinExistence type="inferred from homology"/>
<evidence type="ECO:0000259" key="6">
    <source>
        <dbReference type="PROSITE" id="PS50263"/>
    </source>
</evidence>
<evidence type="ECO:0000256" key="2">
    <source>
        <dbReference type="ARBA" id="ARBA00022801"/>
    </source>
</evidence>
<dbReference type="RefSeq" id="WP_163282770.1">
    <property type="nucleotide sequence ID" value="NZ_JAAGVY010000001.1"/>
</dbReference>
<evidence type="ECO:0000256" key="5">
    <source>
        <dbReference type="ARBA" id="ARBA00072139"/>
    </source>
</evidence>